<evidence type="ECO:0000256" key="2">
    <source>
        <dbReference type="ARBA" id="ARBA00022448"/>
    </source>
</evidence>
<reference evidence="14" key="1">
    <citation type="submission" date="2021-02" db="EMBL/GenBank/DDBJ databases">
        <authorList>
            <person name="Nowell W R."/>
        </authorList>
    </citation>
    <scope>NUCLEOTIDE SEQUENCE</scope>
</reference>
<dbReference type="InterPro" id="IPR005445">
    <property type="entry name" value="VDCC_T_a1"/>
</dbReference>
<dbReference type="InterPro" id="IPR027359">
    <property type="entry name" value="Volt_channel_dom_sf"/>
</dbReference>
<feature type="region of interest" description="Disordered" evidence="11">
    <location>
        <begin position="720"/>
        <end position="756"/>
    </location>
</feature>
<gene>
    <name evidence="14" type="ORF">XAT740_LOCUS52405</name>
</gene>
<evidence type="ECO:0000256" key="12">
    <source>
        <dbReference type="SAM" id="Phobius"/>
    </source>
</evidence>
<dbReference type="Pfam" id="PF00520">
    <property type="entry name" value="Ion_trans"/>
    <property type="match status" value="3"/>
</dbReference>
<dbReference type="GO" id="GO:0070509">
    <property type="term" value="P:calcium ion import"/>
    <property type="evidence" value="ECO:0007669"/>
    <property type="project" value="TreeGrafter"/>
</dbReference>
<dbReference type="PRINTS" id="PR01629">
    <property type="entry name" value="TVDCCALPHA1"/>
</dbReference>
<dbReference type="FunFam" id="1.10.287.70:FF:000117">
    <property type="entry name" value="Voltage-gated Ca2+ channel, alpha subunit"/>
    <property type="match status" value="1"/>
</dbReference>
<organism evidence="14 15">
    <name type="scientific">Adineta ricciae</name>
    <name type="common">Rotifer</name>
    <dbReference type="NCBI Taxonomy" id="249248"/>
    <lineage>
        <taxon>Eukaryota</taxon>
        <taxon>Metazoa</taxon>
        <taxon>Spiralia</taxon>
        <taxon>Gnathifera</taxon>
        <taxon>Rotifera</taxon>
        <taxon>Eurotatoria</taxon>
        <taxon>Bdelloidea</taxon>
        <taxon>Adinetida</taxon>
        <taxon>Adinetidae</taxon>
        <taxon>Adineta</taxon>
    </lineage>
</organism>
<evidence type="ECO:0000256" key="6">
    <source>
        <dbReference type="ARBA" id="ARBA00022989"/>
    </source>
</evidence>
<keyword evidence="2" id="KW-0813">Transport</keyword>
<name>A0A816DAE0_ADIRI</name>
<dbReference type="AlphaFoldDB" id="A0A816DAE0"/>
<dbReference type="InterPro" id="IPR005821">
    <property type="entry name" value="Ion_trans_dom"/>
</dbReference>
<evidence type="ECO:0000256" key="8">
    <source>
        <dbReference type="ARBA" id="ARBA00023136"/>
    </source>
</evidence>
<feature type="transmembrane region" description="Helical" evidence="12">
    <location>
        <begin position="1063"/>
        <end position="1084"/>
    </location>
</feature>
<dbReference type="GO" id="GO:0005891">
    <property type="term" value="C:voltage-gated calcium channel complex"/>
    <property type="evidence" value="ECO:0007669"/>
    <property type="project" value="InterPro"/>
</dbReference>
<evidence type="ECO:0000256" key="10">
    <source>
        <dbReference type="ARBA" id="ARBA00023303"/>
    </source>
</evidence>
<feature type="compositionally biased region" description="Low complexity" evidence="11">
    <location>
        <begin position="870"/>
        <end position="880"/>
    </location>
</feature>
<evidence type="ECO:0000256" key="1">
    <source>
        <dbReference type="ARBA" id="ARBA00004141"/>
    </source>
</evidence>
<accession>A0A816DAE0</accession>
<dbReference type="Proteomes" id="UP000663828">
    <property type="component" value="Unassembled WGS sequence"/>
</dbReference>
<feature type="domain" description="Ion transport" evidence="13">
    <location>
        <begin position="2"/>
        <end position="51"/>
    </location>
</feature>
<feature type="compositionally biased region" description="Low complexity" evidence="11">
    <location>
        <begin position="693"/>
        <end position="707"/>
    </location>
</feature>
<dbReference type="GO" id="GO:0008332">
    <property type="term" value="F:low voltage-gated calcium channel activity"/>
    <property type="evidence" value="ECO:0007669"/>
    <property type="project" value="TreeGrafter"/>
</dbReference>
<feature type="transmembrane region" description="Helical" evidence="12">
    <location>
        <begin position="445"/>
        <end position="467"/>
    </location>
</feature>
<feature type="region of interest" description="Disordered" evidence="11">
    <location>
        <begin position="270"/>
        <end position="289"/>
    </location>
</feature>
<keyword evidence="6 12" id="KW-1133">Transmembrane helix</keyword>
<feature type="compositionally biased region" description="Acidic residues" evidence="11">
    <location>
        <begin position="272"/>
        <end position="285"/>
    </location>
</feature>
<feature type="non-terminal residue" evidence="14">
    <location>
        <position position="1"/>
    </location>
</feature>
<feature type="transmembrane region" description="Helical" evidence="12">
    <location>
        <begin position="1169"/>
        <end position="1191"/>
    </location>
</feature>
<feature type="domain" description="Ion transport" evidence="13">
    <location>
        <begin position="1024"/>
        <end position="1257"/>
    </location>
</feature>
<dbReference type="PANTHER" id="PTHR10037:SF230">
    <property type="entry name" value="CA[2+]-CHANNEL PROTEIN ALPHA[[1]] SUBUNIT T, ISOFORM F"/>
    <property type="match status" value="1"/>
</dbReference>
<dbReference type="GO" id="GO:0086010">
    <property type="term" value="P:membrane depolarization during action potential"/>
    <property type="evidence" value="ECO:0007669"/>
    <property type="project" value="TreeGrafter"/>
</dbReference>
<dbReference type="InterPro" id="IPR043203">
    <property type="entry name" value="VGCC_Ca_Na"/>
</dbReference>
<feature type="region of interest" description="Disordered" evidence="11">
    <location>
        <begin position="182"/>
        <end position="207"/>
    </location>
</feature>
<dbReference type="Gene3D" id="1.20.120.350">
    <property type="entry name" value="Voltage-gated potassium channels. Chain C"/>
    <property type="match status" value="2"/>
</dbReference>
<dbReference type="SUPFAM" id="SSF81324">
    <property type="entry name" value="Voltage-gated potassium channels"/>
    <property type="match status" value="2"/>
</dbReference>
<dbReference type="Gene3D" id="1.10.287.70">
    <property type="match status" value="3"/>
</dbReference>
<evidence type="ECO:0000313" key="14">
    <source>
        <dbReference type="EMBL" id="CAF1635547.1"/>
    </source>
</evidence>
<keyword evidence="10" id="KW-0407">Ion channel</keyword>
<dbReference type="FunFam" id="1.20.120.350:FF:000009">
    <property type="entry name" value="Voltage-dependent T-type calcium channel subunit alpha"/>
    <property type="match status" value="1"/>
</dbReference>
<evidence type="ECO:0000256" key="7">
    <source>
        <dbReference type="ARBA" id="ARBA00023065"/>
    </source>
</evidence>
<proteinExistence type="predicted"/>
<comment type="caution">
    <text evidence="14">The sequence shown here is derived from an EMBL/GenBank/DDBJ whole genome shotgun (WGS) entry which is preliminary data.</text>
</comment>
<feature type="region of interest" description="Disordered" evidence="11">
    <location>
        <begin position="673"/>
        <end position="708"/>
    </location>
</feature>
<evidence type="ECO:0000256" key="4">
    <source>
        <dbReference type="ARBA" id="ARBA00022737"/>
    </source>
</evidence>
<feature type="compositionally biased region" description="Polar residues" evidence="11">
    <location>
        <begin position="194"/>
        <end position="207"/>
    </location>
</feature>
<feature type="transmembrane region" description="Helical" evidence="12">
    <location>
        <begin position="1025"/>
        <end position="1043"/>
    </location>
</feature>
<keyword evidence="5" id="KW-0851">Voltage-gated channel</keyword>
<keyword evidence="4" id="KW-0677">Repeat</keyword>
<dbReference type="FunFam" id="1.20.120.350:FF:000007">
    <property type="entry name" value="Voltage-dependent T-type calcium channel subunit alpha"/>
    <property type="match status" value="1"/>
</dbReference>
<evidence type="ECO:0000259" key="13">
    <source>
        <dbReference type="Pfam" id="PF00520"/>
    </source>
</evidence>
<feature type="transmembrane region" description="Helical" evidence="12">
    <location>
        <begin position="552"/>
        <end position="576"/>
    </location>
</feature>
<keyword evidence="9" id="KW-0325">Glycoprotein</keyword>
<evidence type="ECO:0000256" key="3">
    <source>
        <dbReference type="ARBA" id="ARBA00022692"/>
    </source>
</evidence>
<feature type="non-terminal residue" evidence="14">
    <location>
        <position position="1273"/>
    </location>
</feature>
<evidence type="ECO:0000256" key="5">
    <source>
        <dbReference type="ARBA" id="ARBA00022882"/>
    </source>
</evidence>
<dbReference type="EMBL" id="CAJNOR010008630">
    <property type="protein sequence ID" value="CAF1635547.1"/>
    <property type="molecule type" value="Genomic_DNA"/>
</dbReference>
<evidence type="ECO:0000313" key="15">
    <source>
        <dbReference type="Proteomes" id="UP000663828"/>
    </source>
</evidence>
<dbReference type="GO" id="GO:0001518">
    <property type="term" value="C:voltage-gated sodium channel complex"/>
    <property type="evidence" value="ECO:0007669"/>
    <property type="project" value="TreeGrafter"/>
</dbReference>
<feature type="region of interest" description="Disordered" evidence="11">
    <location>
        <begin position="819"/>
        <end position="881"/>
    </location>
</feature>
<evidence type="ECO:0000256" key="9">
    <source>
        <dbReference type="ARBA" id="ARBA00023180"/>
    </source>
</evidence>
<dbReference type="GO" id="GO:0005248">
    <property type="term" value="F:voltage-gated sodium channel activity"/>
    <property type="evidence" value="ECO:0007669"/>
    <property type="project" value="TreeGrafter"/>
</dbReference>
<feature type="domain" description="Ion transport" evidence="13">
    <location>
        <begin position="323"/>
        <end position="583"/>
    </location>
</feature>
<dbReference type="PANTHER" id="PTHR10037">
    <property type="entry name" value="VOLTAGE-GATED CATION CHANNEL CALCIUM AND SODIUM"/>
    <property type="match status" value="1"/>
</dbReference>
<feature type="transmembrane region" description="Helical" evidence="12">
    <location>
        <begin position="18"/>
        <end position="40"/>
    </location>
</feature>
<feature type="region of interest" description="Disordered" evidence="11">
    <location>
        <begin position="896"/>
        <end position="924"/>
    </location>
</feature>
<dbReference type="GO" id="GO:0043005">
    <property type="term" value="C:neuron projection"/>
    <property type="evidence" value="ECO:0007669"/>
    <property type="project" value="TreeGrafter"/>
</dbReference>
<sequence length="1273" mass="145038">SWVNIMYYIQDAHSFWDWIYFVFLIIIGSFFMINLCLVVIATQFSETKKRETERMLAERRRFSRSSSTLLSDEPGSCWEETIKYLEHLWKRGYRHLVAFCRAYQQKHGKAKRKNLLGEKKRLQRELLAYNSSQLPNHHFTHQANCPLYQFTEIRNIPTCPSTASSISPYSVEAPAASPEISEIVDSGHSPTPPNEIQTNPSKPLVLNSVTPTLAPLKSRYNSKKTTDVTEIICADVNIIPSANNIVEHLLLETSDRKANIQFCECQRQGEISDNDEDDDDDDVEQEEHKCKKPPSKISLCLDRYIFSYFTKFRHLISAFVASKYFRRIVLSAIVVNTLSMGIEYHGQPASLTNALEYSNLVFTSLFVIEMVCKIIADGFLKYIKSAYNLFDGIIVVMSVVELQGNKNSGLSVLRTFRLLRVLKLVRFMPTLRRQLVVMLKTMDNVATFFSLLILFIFIFSILGMHLFGGEFCTLQAFNSTSREQLDMKCRCCTCPEMDLLRNHTDLQDLKCIQERKNFDSLRFAVLTVFQVLTQEDWNEVLYNGMEKTSAWAALYFIALMTFGNYVLFNLLVAILVEGFSTEKGSSGSESGSSTDRLAKADPFKTQALLTGDVEVPANPHELVTDDVASAKNSNNENRSTRTTKEVKIMIPKISISNNDDDPTLLMLEAHRRRATTVSSPPSPYKSIIKHRPSQPQTPSSTSTTTQSYYTCPTRVESYVSNDLARKSSTMKHTNQGPRKKQSVDENDTENDVSEMSQIEDITSITASIRERRPFKRRDTISTTSMSNRHQNILRRQYSLGGQRSSNIVNTSLTTGLTKSTQKQFIPHVSTPPPPLPCVERNVRNSLSQTNSNQQEKKCVPIRRTASQRPSTTSSSSSTTTIYRSFIERDGKLIEQEINSLDPMRERRSTLDNSSRRTTKNETSSIYETPKHECEQFYPKSRTNSIRLITDANFNTLSVVNDQSDMQLGVKTPNFEQNGLCQTCFSHLCGTRMYDWFQRREDYSLYLFSPTNRLRKALQCLITKKSFDYTVLFFIALNCITLAMERPSIPSNSAERQFLNMTNYIFTVIFSVEMIIKIIASGLICGPQTYLHTGWNVMDGSLVVISIVDLLTMHRGGGPSVGAESDATTRIFSMLRVFRLLRTLRPLRVISRAPGLKLVVQTLMSSLRPIGHIVVICCTFFIIFGILGVQLFKGKFYYCEGPYVRNVTTRQQCEDTPDHRWKNQQYNFDNLGQALLALFVLASRDGWVQIMYNGIDAVDVDMQPIRNYNEAKLI</sequence>
<keyword evidence="15" id="KW-1185">Reference proteome</keyword>
<evidence type="ECO:0000256" key="11">
    <source>
        <dbReference type="SAM" id="MobiDB-lite"/>
    </source>
</evidence>
<feature type="compositionally biased region" description="Polar residues" evidence="11">
    <location>
        <begin position="726"/>
        <end position="736"/>
    </location>
</feature>
<comment type="subcellular location">
    <subcellularLocation>
        <location evidence="1">Membrane</location>
        <topology evidence="1">Multi-pass membrane protein</topology>
    </subcellularLocation>
</comment>
<keyword evidence="8 12" id="KW-0472">Membrane</keyword>
<feature type="compositionally biased region" description="Polar residues" evidence="11">
    <location>
        <begin position="843"/>
        <end position="853"/>
    </location>
</feature>
<protein>
    <recommendedName>
        <fullName evidence="13">Ion transport domain-containing protein</fullName>
    </recommendedName>
</protein>
<keyword evidence="3 12" id="KW-0812">Transmembrane</keyword>
<keyword evidence="7" id="KW-0406">Ion transport</keyword>